<keyword evidence="2 11" id="KW-1003">Cell membrane</keyword>
<dbReference type="HAMAP" id="MF_00276">
    <property type="entry name" value="KdpC"/>
    <property type="match status" value="1"/>
</dbReference>
<keyword evidence="8 11" id="KW-1133">Transmembrane helix</keyword>
<keyword evidence="4 11" id="KW-0812">Transmembrane</keyword>
<reference evidence="12 13" key="1">
    <citation type="submission" date="2020-07" db="EMBL/GenBank/DDBJ databases">
        <title>Draft genome and description of Aeromicrobium phoceense strain Marseille-Q0843 isolated from healthy skin swab.</title>
        <authorList>
            <person name="Boxberger M."/>
            <person name="La Scola B."/>
        </authorList>
    </citation>
    <scope>NUCLEOTIDE SEQUENCE [LARGE SCALE GENOMIC DNA]</scope>
    <source>
        <strain evidence="12 13">Marseille-Q0843</strain>
    </source>
</reference>
<comment type="function">
    <text evidence="11">Part of the high-affinity ATP-driven potassium transport (or Kdp) system, which catalyzes the hydrolysis of ATP coupled with the electrogenic transport of potassium into the cytoplasm. This subunit acts as a catalytic chaperone that increases the ATP-binding affinity of the ATP-hydrolyzing subunit KdpB by the formation of a transient KdpB/KdpC/ATP ternary complex.</text>
</comment>
<dbReference type="PIRSF" id="PIRSF001296">
    <property type="entry name" value="K_ATPase_KdpC"/>
    <property type="match status" value="1"/>
</dbReference>
<dbReference type="RefSeq" id="WP_181756450.1">
    <property type="nucleotide sequence ID" value="NZ_JACEOG010000002.1"/>
</dbReference>
<dbReference type="Proteomes" id="UP000550354">
    <property type="component" value="Unassembled WGS sequence"/>
</dbReference>
<keyword evidence="10 11" id="KW-0472">Membrane</keyword>
<dbReference type="NCBIfam" id="TIGR00681">
    <property type="entry name" value="kdpC"/>
    <property type="match status" value="1"/>
</dbReference>
<evidence type="ECO:0000256" key="6">
    <source>
        <dbReference type="ARBA" id="ARBA00022840"/>
    </source>
</evidence>
<keyword evidence="13" id="KW-1185">Reference proteome</keyword>
<dbReference type="GO" id="GO:0005886">
    <property type="term" value="C:plasma membrane"/>
    <property type="evidence" value="ECO:0007669"/>
    <property type="project" value="UniProtKB-SubCell"/>
</dbReference>
<sequence>MLNSLSDLARQSLAALRVLLVLTVVLGIAYPVVVWGVAQPLGDRAAGQPVRVDGQVVGSRLIGQSFEGQEWFHSRPSANDHDTLASAPSNLGPLNEDLLATIDERRSTVAATESVPEADVPADAVTASGSGLDPHISPAYAGLQVDRVARARGLDAERVRELVEAHTEGRFLGIHGEPVVNVLELNVALDRASR</sequence>
<dbReference type="PANTHER" id="PTHR30042">
    <property type="entry name" value="POTASSIUM-TRANSPORTING ATPASE C CHAIN"/>
    <property type="match status" value="1"/>
</dbReference>
<protein>
    <recommendedName>
        <fullName evidence="11">Potassium-transporting ATPase KdpC subunit</fullName>
    </recommendedName>
    <alternativeName>
        <fullName evidence="11">ATP phosphohydrolase [potassium-transporting] C chain</fullName>
    </alternativeName>
    <alternativeName>
        <fullName evidence="11">Potassium-binding and translocating subunit C</fullName>
    </alternativeName>
    <alternativeName>
        <fullName evidence="11">Potassium-translocating ATPase C chain</fullName>
    </alternativeName>
</protein>
<feature type="transmembrane region" description="Helical" evidence="11">
    <location>
        <begin position="12"/>
        <end position="38"/>
    </location>
</feature>
<comment type="subcellular location">
    <subcellularLocation>
        <location evidence="11">Cell membrane</location>
        <topology evidence="11">Single-pass membrane protein</topology>
    </subcellularLocation>
</comment>
<gene>
    <name evidence="11 12" type="primary">kdpC</name>
    <name evidence="12" type="ORF">H1W00_14005</name>
</gene>
<evidence type="ECO:0000256" key="4">
    <source>
        <dbReference type="ARBA" id="ARBA00022692"/>
    </source>
</evidence>
<evidence type="ECO:0000313" key="13">
    <source>
        <dbReference type="Proteomes" id="UP000550354"/>
    </source>
</evidence>
<dbReference type="EMBL" id="JACEOG010000002">
    <property type="protein sequence ID" value="MBA4609595.1"/>
    <property type="molecule type" value="Genomic_DNA"/>
</dbReference>
<organism evidence="12 13">
    <name type="scientific">Aeromicrobium phoceense</name>
    <dbReference type="NCBI Taxonomy" id="2754045"/>
    <lineage>
        <taxon>Bacteria</taxon>
        <taxon>Bacillati</taxon>
        <taxon>Actinomycetota</taxon>
        <taxon>Actinomycetes</taxon>
        <taxon>Propionibacteriales</taxon>
        <taxon>Nocardioidaceae</taxon>
        <taxon>Aeromicrobium</taxon>
    </lineage>
</organism>
<dbReference type="AlphaFoldDB" id="A0A838XGD8"/>
<comment type="caution">
    <text evidence="12">The sequence shown here is derived from an EMBL/GenBank/DDBJ whole genome shotgun (WGS) entry which is preliminary data.</text>
</comment>
<evidence type="ECO:0000256" key="10">
    <source>
        <dbReference type="ARBA" id="ARBA00023136"/>
    </source>
</evidence>
<evidence type="ECO:0000256" key="3">
    <source>
        <dbReference type="ARBA" id="ARBA00022538"/>
    </source>
</evidence>
<comment type="subunit">
    <text evidence="11">The system is composed of three essential subunits: KdpA, KdpB and KdpC.</text>
</comment>
<dbReference type="NCBIfam" id="NF001454">
    <property type="entry name" value="PRK00315.1"/>
    <property type="match status" value="1"/>
</dbReference>
<dbReference type="InterPro" id="IPR003820">
    <property type="entry name" value="KdpC"/>
</dbReference>
<dbReference type="PANTHER" id="PTHR30042:SF2">
    <property type="entry name" value="POTASSIUM-TRANSPORTING ATPASE KDPC SUBUNIT"/>
    <property type="match status" value="1"/>
</dbReference>
<dbReference type="Pfam" id="PF02669">
    <property type="entry name" value="KdpC"/>
    <property type="match status" value="1"/>
</dbReference>
<evidence type="ECO:0000256" key="9">
    <source>
        <dbReference type="ARBA" id="ARBA00023065"/>
    </source>
</evidence>
<evidence type="ECO:0000256" key="2">
    <source>
        <dbReference type="ARBA" id="ARBA00022475"/>
    </source>
</evidence>
<keyword evidence="6 11" id="KW-0067">ATP-binding</keyword>
<name>A0A838XGD8_9ACTN</name>
<keyword evidence="5 11" id="KW-0547">Nucleotide-binding</keyword>
<evidence type="ECO:0000256" key="1">
    <source>
        <dbReference type="ARBA" id="ARBA00022448"/>
    </source>
</evidence>
<accession>A0A838XGD8</accession>
<evidence type="ECO:0000256" key="11">
    <source>
        <dbReference type="HAMAP-Rule" id="MF_00276"/>
    </source>
</evidence>
<evidence type="ECO:0000256" key="7">
    <source>
        <dbReference type="ARBA" id="ARBA00022958"/>
    </source>
</evidence>
<keyword evidence="9 11" id="KW-0406">Ion transport</keyword>
<dbReference type="GO" id="GO:0008556">
    <property type="term" value="F:P-type potassium transmembrane transporter activity"/>
    <property type="evidence" value="ECO:0007669"/>
    <property type="project" value="InterPro"/>
</dbReference>
<comment type="similarity">
    <text evidence="11">Belongs to the KdpC family.</text>
</comment>
<keyword evidence="3 11" id="KW-0633">Potassium transport</keyword>
<evidence type="ECO:0000256" key="8">
    <source>
        <dbReference type="ARBA" id="ARBA00022989"/>
    </source>
</evidence>
<proteinExistence type="inferred from homology"/>
<evidence type="ECO:0000256" key="5">
    <source>
        <dbReference type="ARBA" id="ARBA00022741"/>
    </source>
</evidence>
<keyword evidence="7 11" id="KW-0630">Potassium</keyword>
<evidence type="ECO:0000313" key="12">
    <source>
        <dbReference type="EMBL" id="MBA4609595.1"/>
    </source>
</evidence>
<keyword evidence="1 11" id="KW-0813">Transport</keyword>
<dbReference type="GO" id="GO:0005524">
    <property type="term" value="F:ATP binding"/>
    <property type="evidence" value="ECO:0007669"/>
    <property type="project" value="UniProtKB-UniRule"/>
</dbReference>